<reference evidence="2" key="1">
    <citation type="journal article" date="2022" name="Mol. Ecol. Resour.">
        <title>The genomes of chicory, endive, great burdock and yacon provide insights into Asteraceae palaeo-polyploidization history and plant inulin production.</title>
        <authorList>
            <person name="Fan W."/>
            <person name="Wang S."/>
            <person name="Wang H."/>
            <person name="Wang A."/>
            <person name="Jiang F."/>
            <person name="Liu H."/>
            <person name="Zhao H."/>
            <person name="Xu D."/>
            <person name="Zhang Y."/>
        </authorList>
    </citation>
    <scope>NUCLEOTIDE SEQUENCE [LARGE SCALE GENOMIC DNA]</scope>
    <source>
        <strain evidence="2">cv. Yunnan</strain>
    </source>
</reference>
<gene>
    <name evidence="1" type="ORF">L1987_46194</name>
</gene>
<name>A0ACB9FZP8_9ASTR</name>
<evidence type="ECO:0000313" key="2">
    <source>
        <dbReference type="Proteomes" id="UP001056120"/>
    </source>
</evidence>
<accession>A0ACB9FZP8</accession>
<evidence type="ECO:0000313" key="1">
    <source>
        <dbReference type="EMBL" id="KAI3776413.1"/>
    </source>
</evidence>
<dbReference type="Proteomes" id="UP001056120">
    <property type="component" value="Linkage Group LG15"/>
</dbReference>
<reference evidence="1 2" key="2">
    <citation type="journal article" date="2022" name="Mol. Ecol. Resour.">
        <title>The genomes of chicory, endive, great burdock and yacon provide insights into Asteraceae paleo-polyploidization history and plant inulin production.</title>
        <authorList>
            <person name="Fan W."/>
            <person name="Wang S."/>
            <person name="Wang H."/>
            <person name="Wang A."/>
            <person name="Jiang F."/>
            <person name="Liu H."/>
            <person name="Zhao H."/>
            <person name="Xu D."/>
            <person name="Zhang Y."/>
        </authorList>
    </citation>
    <scope>NUCLEOTIDE SEQUENCE [LARGE SCALE GENOMIC DNA]</scope>
    <source>
        <strain evidence="2">cv. Yunnan</strain>
        <tissue evidence="1">Leaves</tissue>
    </source>
</reference>
<dbReference type="EMBL" id="CM042032">
    <property type="protein sequence ID" value="KAI3776413.1"/>
    <property type="molecule type" value="Genomic_DNA"/>
</dbReference>
<keyword evidence="2" id="KW-1185">Reference proteome</keyword>
<organism evidence="1 2">
    <name type="scientific">Smallanthus sonchifolius</name>
    <dbReference type="NCBI Taxonomy" id="185202"/>
    <lineage>
        <taxon>Eukaryota</taxon>
        <taxon>Viridiplantae</taxon>
        <taxon>Streptophyta</taxon>
        <taxon>Embryophyta</taxon>
        <taxon>Tracheophyta</taxon>
        <taxon>Spermatophyta</taxon>
        <taxon>Magnoliopsida</taxon>
        <taxon>eudicotyledons</taxon>
        <taxon>Gunneridae</taxon>
        <taxon>Pentapetalae</taxon>
        <taxon>asterids</taxon>
        <taxon>campanulids</taxon>
        <taxon>Asterales</taxon>
        <taxon>Asteraceae</taxon>
        <taxon>Asteroideae</taxon>
        <taxon>Heliantheae alliance</taxon>
        <taxon>Millerieae</taxon>
        <taxon>Smallanthus</taxon>
    </lineage>
</organism>
<proteinExistence type="predicted"/>
<sequence>MSVRCLGDPGTCLRGCWDEPHLGSSHLSRVTKGDKFVSVYRVLFQKELSVMEKNVIDVKQGALCWGDFDERKSAPSGRDSRVKTLNVGGKRTAEESRRTSGGKRCKFWWCEDYVWGSGDGKLEQSEATIGSSGGTNKGKEPIEPEMVHTACETSLGHSACYGKWKGGIKNGECSVRLAY</sequence>
<protein>
    <submittedName>
        <fullName evidence="1">Uncharacterized protein</fullName>
    </submittedName>
</protein>
<comment type="caution">
    <text evidence="1">The sequence shown here is derived from an EMBL/GenBank/DDBJ whole genome shotgun (WGS) entry which is preliminary data.</text>
</comment>